<protein>
    <recommendedName>
        <fullName evidence="4">Glycerophosphoryl diester phosphodiesterase membrane domain-containing protein</fullName>
    </recommendedName>
</protein>
<feature type="transmembrane region" description="Helical" evidence="1">
    <location>
        <begin position="99"/>
        <end position="126"/>
    </location>
</feature>
<accession>A0ABQ3AT43</accession>
<evidence type="ECO:0008006" key="4">
    <source>
        <dbReference type="Google" id="ProtNLM"/>
    </source>
</evidence>
<name>A0ABQ3AT43_9GAMM</name>
<comment type="caution">
    <text evidence="2">The sequence shown here is derived from an EMBL/GenBank/DDBJ whole genome shotgun (WGS) entry which is preliminary data.</text>
</comment>
<keyword evidence="3" id="KW-1185">Reference proteome</keyword>
<evidence type="ECO:0000313" key="2">
    <source>
        <dbReference type="EMBL" id="GGY65817.1"/>
    </source>
</evidence>
<dbReference type="Proteomes" id="UP000601597">
    <property type="component" value="Unassembled WGS sequence"/>
</dbReference>
<evidence type="ECO:0000313" key="3">
    <source>
        <dbReference type="Proteomes" id="UP000601597"/>
    </source>
</evidence>
<proteinExistence type="predicted"/>
<dbReference type="EMBL" id="BMXV01000002">
    <property type="protein sequence ID" value="GGY65817.1"/>
    <property type="molecule type" value="Genomic_DNA"/>
</dbReference>
<feature type="transmembrane region" description="Helical" evidence="1">
    <location>
        <begin position="17"/>
        <end position="41"/>
    </location>
</feature>
<feature type="transmembrane region" description="Helical" evidence="1">
    <location>
        <begin position="53"/>
        <end position="78"/>
    </location>
</feature>
<evidence type="ECO:0000256" key="1">
    <source>
        <dbReference type="SAM" id="Phobius"/>
    </source>
</evidence>
<feature type="transmembrane region" description="Helical" evidence="1">
    <location>
        <begin position="157"/>
        <end position="178"/>
    </location>
</feature>
<gene>
    <name evidence="2" type="ORF">GCM10007071_10740</name>
</gene>
<keyword evidence="1" id="KW-0472">Membrane</keyword>
<sequence>MFSTLISDSIVFFRNHFAAIAAIILPIIIPFEIFAAVYQHFIVSDAITLADQLILMIIGLMIYPVYAAGLVFYIVSVLRRDPIDNNTAWRMAWANWSRYLMMTVLVGSAVMFGLFLLIIPGIFLAARLAFSEFELLLKGEGPVDAIGKSWQLTGEHMWFLAGGFILITVALYSPYVLLEYLFSPGSLVYWATSSVLSVLVSLFGALYTIFALRIYDLVNPQAPSGNDQNVN</sequence>
<organism evidence="2 3">
    <name type="scientific">Marinobacter zhanjiangensis</name>
    <dbReference type="NCBI Taxonomy" id="578215"/>
    <lineage>
        <taxon>Bacteria</taxon>
        <taxon>Pseudomonadati</taxon>
        <taxon>Pseudomonadota</taxon>
        <taxon>Gammaproteobacteria</taxon>
        <taxon>Pseudomonadales</taxon>
        <taxon>Marinobacteraceae</taxon>
        <taxon>Marinobacter</taxon>
    </lineage>
</organism>
<keyword evidence="1" id="KW-0812">Transmembrane</keyword>
<keyword evidence="1" id="KW-1133">Transmembrane helix</keyword>
<reference evidence="3" key="1">
    <citation type="journal article" date="2019" name="Int. J. Syst. Evol. Microbiol.">
        <title>The Global Catalogue of Microorganisms (GCM) 10K type strain sequencing project: providing services to taxonomists for standard genome sequencing and annotation.</title>
        <authorList>
            <consortium name="The Broad Institute Genomics Platform"/>
            <consortium name="The Broad Institute Genome Sequencing Center for Infectious Disease"/>
            <person name="Wu L."/>
            <person name="Ma J."/>
        </authorList>
    </citation>
    <scope>NUCLEOTIDE SEQUENCE [LARGE SCALE GENOMIC DNA]</scope>
    <source>
        <strain evidence="3">KCTC 22280</strain>
    </source>
</reference>
<dbReference type="RefSeq" id="WP_189573943.1">
    <property type="nucleotide sequence ID" value="NZ_BMXV01000002.1"/>
</dbReference>
<feature type="transmembrane region" description="Helical" evidence="1">
    <location>
        <begin position="187"/>
        <end position="210"/>
    </location>
</feature>